<accession>A0ABR1Y350</accession>
<organism evidence="2 3">
    <name type="scientific">Phyllosticta citrichinensis</name>
    <dbReference type="NCBI Taxonomy" id="1130410"/>
    <lineage>
        <taxon>Eukaryota</taxon>
        <taxon>Fungi</taxon>
        <taxon>Dikarya</taxon>
        <taxon>Ascomycota</taxon>
        <taxon>Pezizomycotina</taxon>
        <taxon>Dothideomycetes</taxon>
        <taxon>Dothideomycetes incertae sedis</taxon>
        <taxon>Botryosphaeriales</taxon>
        <taxon>Phyllostictaceae</taxon>
        <taxon>Phyllosticta</taxon>
    </lineage>
</organism>
<feature type="compositionally biased region" description="Basic and acidic residues" evidence="1">
    <location>
        <begin position="66"/>
        <end position="75"/>
    </location>
</feature>
<evidence type="ECO:0000256" key="1">
    <source>
        <dbReference type="SAM" id="MobiDB-lite"/>
    </source>
</evidence>
<proteinExistence type="predicted"/>
<name>A0ABR1Y350_9PEZI</name>
<dbReference type="Proteomes" id="UP001456524">
    <property type="component" value="Unassembled WGS sequence"/>
</dbReference>
<dbReference type="EMBL" id="JBBWUH010000002">
    <property type="protein sequence ID" value="KAK8175352.1"/>
    <property type="molecule type" value="Genomic_DNA"/>
</dbReference>
<gene>
    <name evidence="2" type="ORF">IWX90DRAFT_423968</name>
</gene>
<keyword evidence="3" id="KW-1185">Reference proteome</keyword>
<evidence type="ECO:0000313" key="2">
    <source>
        <dbReference type="EMBL" id="KAK8175352.1"/>
    </source>
</evidence>
<protein>
    <submittedName>
        <fullName evidence="2">Uncharacterized protein</fullName>
    </submittedName>
</protein>
<sequence>MSLSSAQLGCFAKVSQGSWWLTAGVVVVAAAKKSNEAKENRPTNRLGVPSDNVGARHSGRAAAADGDLHQSKEANRSGVRGCRLMGDEGGQKKVSSPARATGSRMRESQRSTLSGGSSASGGAGCVRGWRRVGEGVPAICMQAIQAHLSARREAGGREGKGKVS</sequence>
<reference evidence="2 3" key="1">
    <citation type="journal article" date="2022" name="G3 (Bethesda)">
        <title>Enemy or ally: a genomic approach to elucidate the lifestyle of Phyllosticta citrichinaensis.</title>
        <authorList>
            <person name="Buijs V.A."/>
            <person name="Groenewald J.Z."/>
            <person name="Haridas S."/>
            <person name="LaButti K.M."/>
            <person name="Lipzen A."/>
            <person name="Martin F.M."/>
            <person name="Barry K."/>
            <person name="Grigoriev I.V."/>
            <person name="Crous P.W."/>
            <person name="Seidl M.F."/>
        </authorList>
    </citation>
    <scope>NUCLEOTIDE SEQUENCE [LARGE SCALE GENOMIC DNA]</scope>
    <source>
        <strain evidence="2 3">CBS 129764</strain>
    </source>
</reference>
<feature type="region of interest" description="Disordered" evidence="1">
    <location>
        <begin position="34"/>
        <end position="124"/>
    </location>
</feature>
<evidence type="ECO:0000313" key="3">
    <source>
        <dbReference type="Proteomes" id="UP001456524"/>
    </source>
</evidence>
<comment type="caution">
    <text evidence="2">The sequence shown here is derived from an EMBL/GenBank/DDBJ whole genome shotgun (WGS) entry which is preliminary data.</text>
</comment>